<dbReference type="AlphaFoldDB" id="A0A0M0EBG9"/>
<dbReference type="Pfam" id="PF11041">
    <property type="entry name" value="Phage_Wedge1"/>
    <property type="match status" value="1"/>
</dbReference>
<dbReference type="PATRIC" id="fig|33995.3.peg.4336"/>
<evidence type="ECO:0000313" key="1">
    <source>
        <dbReference type="EMBL" id="KON62599.1"/>
    </source>
</evidence>
<keyword evidence="2" id="KW-1185">Reference proteome</keyword>
<dbReference type="OrthoDB" id="8158189at2"/>
<gene>
    <name evidence="1" type="ORF">KOEU_39180</name>
</gene>
<protein>
    <submittedName>
        <fullName evidence="1">Uncharacterized protein</fullName>
    </submittedName>
</protein>
<dbReference type="Proteomes" id="UP000037566">
    <property type="component" value="Unassembled WGS sequence"/>
</dbReference>
<name>A0A0M0EBG9_KOMEU</name>
<dbReference type="InterPro" id="IPR021283">
    <property type="entry name" value="Phage_Wedge1"/>
</dbReference>
<dbReference type="EMBL" id="LHUQ01000103">
    <property type="protein sequence ID" value="KON62599.1"/>
    <property type="molecule type" value="Genomic_DNA"/>
</dbReference>
<reference evidence="1" key="1">
    <citation type="submission" date="2015-08" db="EMBL/GenBank/DDBJ databases">
        <title>Draft genome sequence of Komagataeibacter europaeus CECT 8546 a cellulose producer strain from vinegar produced by the traditional method.</title>
        <authorList>
            <person name="Poehlein A."/>
            <person name="Valera M.J."/>
            <person name="Haack F.S."/>
            <person name="Mas A."/>
            <person name="Daniel R."/>
            <person name="Streit W.R."/>
            <person name="Mateo E."/>
        </authorList>
    </citation>
    <scope>NUCLEOTIDE SEQUENCE [LARGE SCALE GENOMIC DNA]</scope>
    <source>
        <strain evidence="1">CECT 8546</strain>
    </source>
</reference>
<organism evidence="1 2">
    <name type="scientific">Komagataeibacter europaeus</name>
    <name type="common">Gluconacetobacter europaeus</name>
    <dbReference type="NCBI Taxonomy" id="33995"/>
    <lineage>
        <taxon>Bacteria</taxon>
        <taxon>Pseudomonadati</taxon>
        <taxon>Pseudomonadota</taxon>
        <taxon>Alphaproteobacteria</taxon>
        <taxon>Acetobacterales</taxon>
        <taxon>Acetobacteraceae</taxon>
        <taxon>Komagataeibacter</taxon>
    </lineage>
</organism>
<dbReference type="RefSeq" id="WP_053324298.1">
    <property type="nucleotide sequence ID" value="NZ_LHUQ01000103.1"/>
</dbReference>
<accession>A0A0M0EBG9</accession>
<comment type="caution">
    <text evidence="1">The sequence shown here is derived from an EMBL/GenBank/DDBJ whole genome shotgun (WGS) entry which is preliminary data.</text>
</comment>
<sequence>MSVINTTADSTLLTADSTLLRVDYDPYALAYAGATPTVDAYIGKITPWQASDKKPKFRATVSAGVQPYVDQQAFVASLPAAFDIDFAIGAQLDVVGEWVGRSRFVSVPIPGAFFSWDTDNLGWDQGLWRGPYDGADGITELPDDLFRKLLYAKRASNAWDGTADGAEAVLRIFLNDPATRVFIDDDGRSVAASIYFAFDVDGAGWDQGAWQVPVSNPYQPDRLTLQYTVCVAGRLPPAIELRVLGNGLIPIKSAGVKVDYAVTTVDGAPLFGFDMDDENVGGWDIGAWGADPNTVADLIS</sequence>
<dbReference type="STRING" id="33995.KOEU_39180"/>
<evidence type="ECO:0000313" key="2">
    <source>
        <dbReference type="Proteomes" id="UP000037566"/>
    </source>
</evidence>
<proteinExistence type="predicted"/>